<proteinExistence type="inferred from homology"/>
<dbReference type="EMBL" id="PJNI01000011">
    <property type="protein sequence ID" value="PKR80252.1"/>
    <property type="molecule type" value="Genomic_DNA"/>
</dbReference>
<accession>A0A2I0R0Y3</accession>
<reference evidence="4 5" key="1">
    <citation type="submission" date="2017-12" db="EMBL/GenBank/DDBJ databases">
        <title>The draft genome sequence of Brumimicrobium saltpan LHR20.</title>
        <authorList>
            <person name="Do Z.-J."/>
            <person name="Luo H.-R."/>
        </authorList>
    </citation>
    <scope>NUCLEOTIDE SEQUENCE [LARGE SCALE GENOMIC DNA]</scope>
    <source>
        <strain evidence="4 5">LHR20</strain>
    </source>
</reference>
<dbReference type="Gene3D" id="3.30.2350.10">
    <property type="entry name" value="Pseudouridine synthase"/>
    <property type="match status" value="1"/>
</dbReference>
<dbReference type="GO" id="GO:0000455">
    <property type="term" value="P:enzyme-directed rRNA pseudouridine synthesis"/>
    <property type="evidence" value="ECO:0007669"/>
    <property type="project" value="TreeGrafter"/>
</dbReference>
<comment type="caution">
    <text evidence="4">The sequence shown here is derived from an EMBL/GenBank/DDBJ whole genome shotgun (WGS) entry which is preliminary data.</text>
</comment>
<evidence type="ECO:0000256" key="1">
    <source>
        <dbReference type="ARBA" id="ARBA00010876"/>
    </source>
</evidence>
<evidence type="ECO:0000256" key="2">
    <source>
        <dbReference type="PROSITE-ProRule" id="PRU00182"/>
    </source>
</evidence>
<dbReference type="GO" id="GO:0003723">
    <property type="term" value="F:RNA binding"/>
    <property type="evidence" value="ECO:0007669"/>
    <property type="project" value="UniProtKB-KW"/>
</dbReference>
<gene>
    <name evidence="4" type="ORF">CW751_10365</name>
</gene>
<sequence length="298" mass="34097">MNKIEIEHLIVQDLERKTRIYDYLNGKLTSIPTRKGLKKAFSRKQIYLNGELSTTADFVKDGDEINIYEREKITTPYFELDLKIIYEDEELAVVEKPAGIPVSGNVFKSIQNAIPHHLALSNSQDRLVIPLPVHRLDQLTHGLLIIAKSYHARVDLGKQFENQRIEKKYMAIVQGRLLGSGTLNTAIEQKKSITHYTSLAVYPSVKNQWISVLELRPVTGRKHQIRIHLSRLGFPIIGDQRYGKPGNTLKHKGLFLSAVALKFNHPKTNEVLSFQITPPNKFSRFLEREAKWVARIGK</sequence>
<evidence type="ECO:0000313" key="4">
    <source>
        <dbReference type="EMBL" id="PKR80252.1"/>
    </source>
</evidence>
<dbReference type="GO" id="GO:0009982">
    <property type="term" value="F:pseudouridine synthase activity"/>
    <property type="evidence" value="ECO:0007669"/>
    <property type="project" value="InterPro"/>
</dbReference>
<dbReference type="PANTHER" id="PTHR21600">
    <property type="entry name" value="MITOCHONDRIAL RNA PSEUDOURIDINE SYNTHASE"/>
    <property type="match status" value="1"/>
</dbReference>
<dbReference type="InterPro" id="IPR006145">
    <property type="entry name" value="PsdUridine_synth_RsuA/RluA"/>
</dbReference>
<evidence type="ECO:0000313" key="5">
    <source>
        <dbReference type="Proteomes" id="UP000236654"/>
    </source>
</evidence>
<evidence type="ECO:0000259" key="3">
    <source>
        <dbReference type="Pfam" id="PF00849"/>
    </source>
</evidence>
<dbReference type="Pfam" id="PF00849">
    <property type="entry name" value="PseudoU_synth_2"/>
    <property type="match status" value="1"/>
</dbReference>
<dbReference type="PROSITE" id="PS50889">
    <property type="entry name" value="S4"/>
    <property type="match status" value="1"/>
</dbReference>
<dbReference type="CDD" id="cd02869">
    <property type="entry name" value="PseudoU_synth_RluA_like"/>
    <property type="match status" value="1"/>
</dbReference>
<dbReference type="RefSeq" id="WP_101334934.1">
    <property type="nucleotide sequence ID" value="NZ_PJNI01000011.1"/>
</dbReference>
<dbReference type="PANTHER" id="PTHR21600:SF87">
    <property type="entry name" value="RNA PSEUDOURIDYLATE SYNTHASE DOMAIN-CONTAINING PROTEIN 1"/>
    <property type="match status" value="1"/>
</dbReference>
<dbReference type="InterPro" id="IPR020103">
    <property type="entry name" value="PsdUridine_synth_cat_dom_sf"/>
</dbReference>
<dbReference type="OrthoDB" id="9807829at2"/>
<feature type="domain" description="Pseudouridine synthase RsuA/RluA-like" evidence="3">
    <location>
        <begin position="91"/>
        <end position="230"/>
    </location>
</feature>
<organism evidence="4 5">
    <name type="scientific">Brumimicrobium salinarum</name>
    <dbReference type="NCBI Taxonomy" id="2058658"/>
    <lineage>
        <taxon>Bacteria</taxon>
        <taxon>Pseudomonadati</taxon>
        <taxon>Bacteroidota</taxon>
        <taxon>Flavobacteriia</taxon>
        <taxon>Flavobacteriales</taxon>
        <taxon>Crocinitomicaceae</taxon>
        <taxon>Brumimicrobium</taxon>
    </lineage>
</organism>
<name>A0A2I0R0Y3_9FLAO</name>
<keyword evidence="2" id="KW-0694">RNA-binding</keyword>
<dbReference type="AlphaFoldDB" id="A0A2I0R0Y3"/>
<dbReference type="Proteomes" id="UP000236654">
    <property type="component" value="Unassembled WGS sequence"/>
</dbReference>
<protein>
    <submittedName>
        <fullName evidence="4">RNA pseudouridine synthase</fullName>
    </submittedName>
</protein>
<dbReference type="SUPFAM" id="SSF55120">
    <property type="entry name" value="Pseudouridine synthase"/>
    <property type="match status" value="1"/>
</dbReference>
<comment type="similarity">
    <text evidence="1">Belongs to the pseudouridine synthase RluA family.</text>
</comment>
<keyword evidence="5" id="KW-1185">Reference proteome</keyword>
<dbReference type="InterPro" id="IPR050188">
    <property type="entry name" value="RluA_PseudoU_synthase"/>
</dbReference>
<dbReference type="GO" id="GO:0140098">
    <property type="term" value="F:catalytic activity, acting on RNA"/>
    <property type="evidence" value="ECO:0007669"/>
    <property type="project" value="UniProtKB-ARBA"/>
</dbReference>